<comment type="caution">
    <text evidence="9">The sequence shown here is derived from an EMBL/GenBank/DDBJ whole genome shotgun (WGS) entry which is preliminary data.</text>
</comment>
<comment type="function">
    <text evidence="6">Catalyzes the cleavage of the N-glycosidic bond of deoxyribonucleoside 5'-monophosphates to yield deoxyribose 5-phosphate and a purine or pyrimidine base.</text>
</comment>
<dbReference type="InterPro" id="IPR027417">
    <property type="entry name" value="P-loop_NTPase"/>
</dbReference>
<dbReference type="PROSITE" id="PS51199">
    <property type="entry name" value="SF4_HELICASE"/>
    <property type="match status" value="1"/>
</dbReference>
<keyword evidence="2 6" id="KW-0378">Hydrolase</keyword>
<keyword evidence="3 6" id="KW-0546">Nucleotide metabolism</keyword>
<feature type="binding site" evidence="6">
    <location>
        <begin position="108"/>
        <end position="110"/>
    </location>
    <ligand>
        <name>substrate</name>
        <note>ligand shared between homodimeric partners</note>
    </ligand>
</feature>
<reference evidence="9 10" key="1">
    <citation type="submission" date="2017-08" db="EMBL/GenBank/DDBJ databases">
        <title>Comparative genomics of non-oral Prevotella species.</title>
        <authorList>
            <person name="Accetto T."/>
            <person name="Nograsek B."/>
            <person name="Avgustin G."/>
        </authorList>
    </citation>
    <scope>NUCLEOTIDE SEQUENCE [LARGE SCALE GENOMIC DNA]</scope>
    <source>
        <strain evidence="9 10">TC1-1</strain>
    </source>
</reference>
<proteinExistence type="inferred from homology"/>
<dbReference type="HAMAP" id="MF_03036">
    <property type="entry name" value="Nuc_phosphate_hydrolase"/>
    <property type="match status" value="1"/>
</dbReference>
<dbReference type="Pfam" id="PF03796">
    <property type="entry name" value="DnaB_C"/>
    <property type="match status" value="1"/>
</dbReference>
<evidence type="ECO:0000313" key="9">
    <source>
        <dbReference type="EMBL" id="OYP54171.1"/>
    </source>
</evidence>
<dbReference type="InterPro" id="IPR007710">
    <property type="entry name" value="Nucleoside_deoxyribTrfase"/>
</dbReference>
<evidence type="ECO:0000313" key="10">
    <source>
        <dbReference type="Proteomes" id="UP000216189"/>
    </source>
</evidence>
<organism evidence="9 10">
    <name type="scientific">Segatella bryantii</name>
    <name type="common">Prevotella bryantii</name>
    <dbReference type="NCBI Taxonomy" id="77095"/>
    <lineage>
        <taxon>Bacteria</taxon>
        <taxon>Pseudomonadati</taxon>
        <taxon>Bacteroidota</taxon>
        <taxon>Bacteroidia</taxon>
        <taxon>Bacteroidales</taxon>
        <taxon>Prevotellaceae</taxon>
        <taxon>Segatella</taxon>
    </lineage>
</organism>
<evidence type="ECO:0000256" key="1">
    <source>
        <dbReference type="ARBA" id="ARBA00011407"/>
    </source>
</evidence>
<evidence type="ECO:0000259" key="8">
    <source>
        <dbReference type="PROSITE" id="PS51199"/>
    </source>
</evidence>
<name>A0ABX4EHI0_SEGBR</name>
<keyword evidence="7" id="KW-0175">Coiled coil</keyword>
<dbReference type="InterPro" id="IPR028607">
    <property type="entry name" value="DNPH1"/>
</dbReference>
<feature type="domain" description="SF4 helicase" evidence="8">
    <location>
        <begin position="144"/>
        <end position="373"/>
    </location>
</feature>
<evidence type="ECO:0000256" key="2">
    <source>
        <dbReference type="ARBA" id="ARBA00022801"/>
    </source>
</evidence>
<dbReference type="PANTHER" id="PTHR15364">
    <property type="entry name" value="2'-DEOXYNUCLEOSIDE 5'-PHOSPHATE N-HYDROLASE 1"/>
    <property type="match status" value="1"/>
</dbReference>
<dbReference type="InterPro" id="IPR051239">
    <property type="entry name" value="2'-dNMP_N-hydrolase"/>
</dbReference>
<evidence type="ECO:0000256" key="6">
    <source>
        <dbReference type="HAMAP-Rule" id="MF_03036"/>
    </source>
</evidence>
<sequence>MNNKVYFAGSIRGGRADAELYQRMIDYISRKDKVLTEHIGKTAISMKQQTRIIDSHIYERDVNWLQSCDMVIAECSNASLGDGYELAYAEAHNIPVFVFYNKHSSSLSAMINGNRYFRTIPYETEDEIYTALDKILDNNYKSFDFIDIDALITGNHGLDYLLHGWHKGELAMLMGKPAQGKTIFSLRSALNISTEHISSIYFLPEMDGEHAINKMAFMKSDIDFDKYPYIISRLYGNPQINENNGIDYDESELDNDIKKFKNAKKRVKKYPFIINDKANISIEEIICAVKKAVIENNTRLVYIDYVQLLNVESGIHNKKRIEELKYIISELKQLANELEISIIAVAQEVYIPLWPQNEDFYKDIDTLMFIGNPEYYHVFMDEHNFNLKDQNVISIVKHQGNKVFKKFYYNYKKDTCTKTFINK</sequence>
<protein>
    <recommendedName>
        <fullName evidence="6">Putative 2'-deoxynucleoside 5'-phosphate N-hydrolase 1</fullName>
        <ecNumber evidence="6">3.2.2.-</ecNumber>
    </recommendedName>
</protein>
<comment type="subunit">
    <text evidence="1 6">Monomer and homodimer.</text>
</comment>
<dbReference type="RefSeq" id="WP_094448799.1">
    <property type="nucleotide sequence ID" value="NZ_CP091801.1"/>
</dbReference>
<keyword evidence="4 6" id="KW-0326">Glycosidase</keyword>
<comment type="catalytic activity">
    <reaction evidence="6">
        <text>a pyrimidine 2'-deoxyribonucleoside 5'-phosphate + H2O = a pyrimidine nucleobase + 2-deoxy-D-ribose 5-phosphate</text>
        <dbReference type="Rhea" id="RHEA:57852"/>
        <dbReference type="ChEBI" id="CHEBI:15377"/>
        <dbReference type="ChEBI" id="CHEBI:26432"/>
        <dbReference type="ChEBI" id="CHEBI:62877"/>
        <dbReference type="ChEBI" id="CHEBI:142209"/>
    </reaction>
</comment>
<accession>A0ABX4EHI0</accession>
<dbReference type="PANTHER" id="PTHR15364:SF0">
    <property type="entry name" value="2'-DEOXYNUCLEOSIDE 5'-PHOSPHATE N-HYDROLASE 1"/>
    <property type="match status" value="1"/>
</dbReference>
<dbReference type="Gene3D" id="3.40.50.300">
    <property type="entry name" value="P-loop containing nucleotide triphosphate hydrolases"/>
    <property type="match status" value="1"/>
</dbReference>
<dbReference type="EC" id="3.2.2.-" evidence="6"/>
<evidence type="ECO:0000256" key="7">
    <source>
        <dbReference type="SAM" id="Coils"/>
    </source>
</evidence>
<feature type="coiled-coil region" evidence="7">
    <location>
        <begin position="321"/>
        <end position="348"/>
    </location>
</feature>
<comment type="caution">
    <text evidence="6">Lacks conserved residue(s) required for the propagation of feature annotation.</text>
</comment>
<comment type="similarity">
    <text evidence="6">Belongs to the 2'-deoxynucleoside 5'-phosphate N-hydrolase 1 family.</text>
</comment>
<dbReference type="InterPro" id="IPR007694">
    <property type="entry name" value="DNA_helicase_DnaB-like_C"/>
</dbReference>
<feature type="binding site" description="in other chain" evidence="6">
    <location>
        <position position="21"/>
    </location>
    <ligand>
        <name>substrate</name>
        <note>ligand shared between homodimeric partners</note>
    </ligand>
</feature>
<dbReference type="SUPFAM" id="SSF52540">
    <property type="entry name" value="P-loop containing nucleoside triphosphate hydrolases"/>
    <property type="match status" value="1"/>
</dbReference>
<dbReference type="Proteomes" id="UP000216189">
    <property type="component" value="Unassembled WGS sequence"/>
</dbReference>
<keyword evidence="10" id="KW-1185">Reference proteome</keyword>
<gene>
    <name evidence="9" type="ORF">CIK91_10145</name>
</gene>
<evidence type="ECO:0000256" key="4">
    <source>
        <dbReference type="ARBA" id="ARBA00023295"/>
    </source>
</evidence>
<evidence type="ECO:0000256" key="5">
    <source>
        <dbReference type="ARBA" id="ARBA00047460"/>
    </source>
</evidence>
<feature type="binding site" description="in other chain" evidence="6">
    <location>
        <position position="85"/>
    </location>
    <ligand>
        <name>substrate</name>
        <note>ligand shared between homodimeric partners</note>
    </ligand>
</feature>
<comment type="catalytic activity">
    <reaction evidence="6">
        <text>a purine 2'-deoxyribonucleoside 5'-phosphate + H2O = a purine nucleobase + 2-deoxy-D-ribose 5-phosphate</text>
        <dbReference type="Rhea" id="RHEA:51132"/>
        <dbReference type="ChEBI" id="CHEBI:15377"/>
        <dbReference type="ChEBI" id="CHEBI:26386"/>
        <dbReference type="ChEBI" id="CHEBI:62877"/>
        <dbReference type="ChEBI" id="CHEBI:142198"/>
    </reaction>
</comment>
<dbReference type="Pfam" id="PF05014">
    <property type="entry name" value="Nuc_deoxyrib_tr"/>
    <property type="match status" value="1"/>
</dbReference>
<dbReference type="SUPFAM" id="SSF52309">
    <property type="entry name" value="N-(deoxy)ribosyltransferase-like"/>
    <property type="match status" value="1"/>
</dbReference>
<evidence type="ECO:0000256" key="3">
    <source>
        <dbReference type="ARBA" id="ARBA00023080"/>
    </source>
</evidence>
<dbReference type="EMBL" id="NPJF01000050">
    <property type="protein sequence ID" value="OYP54171.1"/>
    <property type="molecule type" value="Genomic_DNA"/>
</dbReference>
<comment type="catalytic activity">
    <reaction evidence="5">
        <text>5-hydroxymethyl-dUMP + H2O = 5-hydroxymethyluracil + 2-deoxy-D-ribose 5-phosphate</text>
        <dbReference type="Rhea" id="RHEA:77099"/>
        <dbReference type="ChEBI" id="CHEBI:15377"/>
        <dbReference type="ChEBI" id="CHEBI:16964"/>
        <dbReference type="ChEBI" id="CHEBI:62877"/>
        <dbReference type="ChEBI" id="CHEBI:90409"/>
    </reaction>
    <physiologicalReaction direction="left-to-right" evidence="5">
        <dbReference type="Rhea" id="RHEA:77100"/>
    </physiologicalReaction>
</comment>
<dbReference type="Gene3D" id="3.40.50.450">
    <property type="match status" value="1"/>
</dbReference>